<dbReference type="Gene3D" id="3.90.245.10">
    <property type="entry name" value="Ribonucleoside hydrolase-like"/>
    <property type="match status" value="1"/>
</dbReference>
<keyword evidence="3" id="KW-1185">Reference proteome</keyword>
<reference evidence="2 3" key="1">
    <citation type="submission" date="2023-07" db="EMBL/GenBank/DDBJ databases">
        <title>Sequencing the genomes of 1000 actinobacteria strains.</title>
        <authorList>
            <person name="Klenk H.-P."/>
        </authorList>
    </citation>
    <scope>NUCLEOTIDE SEQUENCE [LARGE SCALE GENOMIC DNA]</scope>
    <source>
        <strain evidence="2 3">DSM 14785</strain>
    </source>
</reference>
<dbReference type="Pfam" id="PF01156">
    <property type="entry name" value="IU_nuc_hydro"/>
    <property type="match status" value="1"/>
</dbReference>
<accession>A0ABU0GI27</accession>
<dbReference type="RefSeq" id="WP_082739615.1">
    <property type="nucleotide sequence ID" value="NZ_JAUSVM010000001.1"/>
</dbReference>
<evidence type="ECO:0000313" key="2">
    <source>
        <dbReference type="EMBL" id="MDQ0425024.1"/>
    </source>
</evidence>
<dbReference type="SUPFAM" id="SSF53590">
    <property type="entry name" value="Nucleoside hydrolase"/>
    <property type="match status" value="1"/>
</dbReference>
<dbReference type="EMBL" id="JAUSVM010000001">
    <property type="protein sequence ID" value="MDQ0425024.1"/>
    <property type="molecule type" value="Genomic_DNA"/>
</dbReference>
<dbReference type="InterPro" id="IPR036452">
    <property type="entry name" value="Ribo_hydro-like"/>
</dbReference>
<comment type="caution">
    <text evidence="2">The sequence shown here is derived from an EMBL/GenBank/DDBJ whole genome shotgun (WGS) entry which is preliminary data.</text>
</comment>
<dbReference type="InterPro" id="IPR001910">
    <property type="entry name" value="Inosine/uridine_hydrolase_dom"/>
</dbReference>
<gene>
    <name evidence="2" type="ORF">JO380_001405</name>
</gene>
<evidence type="ECO:0000313" key="3">
    <source>
        <dbReference type="Proteomes" id="UP001240250"/>
    </source>
</evidence>
<evidence type="ECO:0000259" key="1">
    <source>
        <dbReference type="Pfam" id="PF01156"/>
    </source>
</evidence>
<name>A0ABU0GI27_9CELL</name>
<sequence>MARVPTDRFVARGLPRWRLGEHPWLADAPPVPPRARVIVDNDFAGDPDDLFQLVHHVLSPAVEIPLVVSSHLRRDAPGPATTATDGLRVVEDLCARLGLDAADRLVAGAEEPLVDVRTPRASAAVDAIVAEALRDDPRPLFYAAGGGLTDLASAYLRHPEIARRLVVVWIGGFEHDPLPWLDASAPVTAEYNLSTDVAAAQVVFDAPDLEVWQVPRSTYRTCVMSDAEMRVRVRGTGPLGRHLYDEVRAEMVKHAHLRPQAEAYVLGDSPLVLLTALADFWEAGPSSCEHVLVPKPALRDDGRYAPRPDAPPMRVYGRVDVRLMHEDLHAKLVLFERWRAGAA</sequence>
<protein>
    <submittedName>
        <fullName evidence="2">Inosine-uridine nucleoside N-ribohydrolase</fullName>
    </submittedName>
</protein>
<feature type="domain" description="Inosine/uridine-preferring nucleoside hydrolase" evidence="1">
    <location>
        <begin position="37"/>
        <end position="248"/>
    </location>
</feature>
<organism evidence="2 3">
    <name type="scientific">Cellulomonas iranensis</name>
    <dbReference type="NCBI Taxonomy" id="76862"/>
    <lineage>
        <taxon>Bacteria</taxon>
        <taxon>Bacillati</taxon>
        <taxon>Actinomycetota</taxon>
        <taxon>Actinomycetes</taxon>
        <taxon>Micrococcales</taxon>
        <taxon>Cellulomonadaceae</taxon>
        <taxon>Cellulomonas</taxon>
    </lineage>
</organism>
<proteinExistence type="predicted"/>
<dbReference type="Proteomes" id="UP001240250">
    <property type="component" value="Unassembled WGS sequence"/>
</dbReference>